<dbReference type="EMBL" id="GG662529">
    <property type="protein sequence ID" value="EAS02584.2"/>
    <property type="molecule type" value="Genomic_DNA"/>
</dbReference>
<evidence type="ECO:0000256" key="1">
    <source>
        <dbReference type="SAM" id="MobiDB-lite"/>
    </source>
</evidence>
<feature type="transmembrane region" description="Helical" evidence="2">
    <location>
        <begin position="27"/>
        <end position="48"/>
    </location>
</feature>
<dbReference type="KEGG" id="tet:TTHERM_00951870"/>
<gene>
    <name evidence="3" type="ORF">TTHERM_00951870</name>
</gene>
<dbReference type="AlphaFoldDB" id="Q241W7"/>
<reference evidence="4" key="1">
    <citation type="journal article" date="2006" name="PLoS Biol.">
        <title>Macronuclear genome sequence of the ciliate Tetrahymena thermophila, a model eukaryote.</title>
        <authorList>
            <person name="Eisen J.A."/>
            <person name="Coyne R.S."/>
            <person name="Wu M."/>
            <person name="Wu D."/>
            <person name="Thiagarajan M."/>
            <person name="Wortman J.R."/>
            <person name="Badger J.H."/>
            <person name="Ren Q."/>
            <person name="Amedeo P."/>
            <person name="Jones K.M."/>
            <person name="Tallon L.J."/>
            <person name="Delcher A.L."/>
            <person name="Salzberg S.L."/>
            <person name="Silva J.C."/>
            <person name="Haas B.J."/>
            <person name="Majoros W.H."/>
            <person name="Farzad M."/>
            <person name="Carlton J.M."/>
            <person name="Smith R.K. Jr."/>
            <person name="Garg J."/>
            <person name="Pearlman R.E."/>
            <person name="Karrer K.M."/>
            <person name="Sun L."/>
            <person name="Manning G."/>
            <person name="Elde N.C."/>
            <person name="Turkewitz A.P."/>
            <person name="Asai D.J."/>
            <person name="Wilkes D.E."/>
            <person name="Wang Y."/>
            <person name="Cai H."/>
            <person name="Collins K."/>
            <person name="Stewart B.A."/>
            <person name="Lee S.R."/>
            <person name="Wilamowska K."/>
            <person name="Weinberg Z."/>
            <person name="Ruzzo W.L."/>
            <person name="Wloga D."/>
            <person name="Gaertig J."/>
            <person name="Frankel J."/>
            <person name="Tsao C.-C."/>
            <person name="Gorovsky M.A."/>
            <person name="Keeling P.J."/>
            <person name="Waller R.F."/>
            <person name="Patron N.J."/>
            <person name="Cherry J.M."/>
            <person name="Stover N.A."/>
            <person name="Krieger C.J."/>
            <person name="del Toro C."/>
            <person name="Ryder H.F."/>
            <person name="Williamson S.C."/>
            <person name="Barbeau R.A."/>
            <person name="Hamilton E.P."/>
            <person name="Orias E."/>
        </authorList>
    </citation>
    <scope>NUCLEOTIDE SEQUENCE [LARGE SCALE GENOMIC DNA]</scope>
    <source>
        <strain evidence="4">SB210</strain>
    </source>
</reference>
<feature type="transmembrane region" description="Helical" evidence="2">
    <location>
        <begin position="306"/>
        <end position="324"/>
    </location>
</feature>
<organism evidence="3 4">
    <name type="scientific">Tetrahymena thermophila (strain SB210)</name>
    <dbReference type="NCBI Taxonomy" id="312017"/>
    <lineage>
        <taxon>Eukaryota</taxon>
        <taxon>Sar</taxon>
        <taxon>Alveolata</taxon>
        <taxon>Ciliophora</taxon>
        <taxon>Intramacronucleata</taxon>
        <taxon>Oligohymenophorea</taxon>
        <taxon>Hymenostomatida</taxon>
        <taxon>Tetrahymenina</taxon>
        <taxon>Tetrahymenidae</taxon>
        <taxon>Tetrahymena</taxon>
    </lineage>
</organism>
<keyword evidence="4" id="KW-1185">Reference proteome</keyword>
<evidence type="ECO:0000313" key="4">
    <source>
        <dbReference type="Proteomes" id="UP000009168"/>
    </source>
</evidence>
<dbReference type="GeneID" id="7836478"/>
<dbReference type="eggNOG" id="ENOG502T0U3">
    <property type="taxonomic scope" value="Eukaryota"/>
</dbReference>
<dbReference type="RefSeq" id="XP_001022829.2">
    <property type="nucleotide sequence ID" value="XM_001022829.2"/>
</dbReference>
<keyword evidence="2 3" id="KW-0812">Transmembrane</keyword>
<dbReference type="Proteomes" id="UP000009168">
    <property type="component" value="Unassembled WGS sequence"/>
</dbReference>
<evidence type="ECO:0000256" key="2">
    <source>
        <dbReference type="SAM" id="Phobius"/>
    </source>
</evidence>
<sequence length="511" mass="58811">MIFSKLDFFSSQFSFNTGNHQAKRGTLFGTLLSFIVFTTTIVYFVYIFTQYITNQIDPIFRSQSLISQGLIQTGLSSDLIGFRFEYGSSSYEELYPKNYTYLVFLAYLQYTTPDINILIPLNVINCTNPDLEGFKCLDFSNVKNYTLFLDTDKNMKSTVQVQTYGCRDIDTLKTTVPDNCADQSLIDNMINGINSILRFKIQTSQYNTATQRKEVNYRNSYVYTVANQQIVTQLKTQIQNTSIKSGLIVQSQTNFTSPIQCNQQDQSIDRNYALVNIGAGSYNMMILLVDEIVQHIQIQYPTLPQVLALVSSIFTLLMMIGFFGRMVSQKSIQQDLLKLFLKNIYQDNYLGMLKKANNNIKQQQNQQSTQINKNNLVGGEQKQTKQRQVDKQQEIEQQVYVPTFQNKQKKLLDLEQLTILMLLKKDQLAALHLVGCSSSYFDIDLNNIKSDTDGQGQKQNLSYYEQQLTILQSEQLQNQYIQDFLSKFSDNQNVNEIDIRIQSSIQKCHLN</sequence>
<protein>
    <submittedName>
        <fullName evidence="3">Transmembrane protein, putative</fullName>
    </submittedName>
</protein>
<dbReference type="InParanoid" id="Q241W7"/>
<dbReference type="HOGENOM" id="CLU_013044_1_0_1"/>
<dbReference type="OrthoDB" id="302623at2759"/>
<accession>Q241W7</accession>
<name>Q241W7_TETTS</name>
<keyword evidence="2" id="KW-1133">Transmembrane helix</keyword>
<evidence type="ECO:0000313" key="3">
    <source>
        <dbReference type="EMBL" id="EAS02584.2"/>
    </source>
</evidence>
<feature type="region of interest" description="Disordered" evidence="1">
    <location>
        <begin position="363"/>
        <end position="388"/>
    </location>
</feature>
<keyword evidence="2" id="KW-0472">Membrane</keyword>
<proteinExistence type="predicted"/>
<feature type="compositionally biased region" description="Low complexity" evidence="1">
    <location>
        <begin position="363"/>
        <end position="375"/>
    </location>
</feature>